<feature type="transmembrane region" description="Helical" evidence="2">
    <location>
        <begin position="1020"/>
        <end position="1039"/>
    </location>
</feature>
<feature type="transmembrane region" description="Helical" evidence="2">
    <location>
        <begin position="955"/>
        <end position="977"/>
    </location>
</feature>
<feature type="transmembrane region" description="Helical" evidence="2">
    <location>
        <begin position="33"/>
        <end position="52"/>
    </location>
</feature>
<dbReference type="OMA" id="MSEIVDC"/>
<dbReference type="Proteomes" id="UP000275408">
    <property type="component" value="Unassembled WGS sequence"/>
</dbReference>
<keyword evidence="2" id="KW-0812">Transmembrane</keyword>
<keyword evidence="4" id="KW-1185">Reference proteome</keyword>
<feature type="transmembrane region" description="Helical" evidence="2">
    <location>
        <begin position="236"/>
        <end position="262"/>
    </location>
</feature>
<feature type="transmembrane region" description="Helical" evidence="2">
    <location>
        <begin position="327"/>
        <end position="352"/>
    </location>
</feature>
<accession>A0A3M6TLL7</accession>
<feature type="transmembrane region" description="Helical" evidence="2">
    <location>
        <begin position="778"/>
        <end position="800"/>
    </location>
</feature>
<keyword evidence="2" id="KW-0472">Membrane</keyword>
<feature type="transmembrane region" description="Helical" evidence="2">
    <location>
        <begin position="915"/>
        <end position="935"/>
    </location>
</feature>
<proteinExistence type="predicted"/>
<evidence type="ECO:0000256" key="2">
    <source>
        <dbReference type="SAM" id="Phobius"/>
    </source>
</evidence>
<feature type="transmembrane region" description="Helical" evidence="2">
    <location>
        <begin position="1083"/>
        <end position="1102"/>
    </location>
</feature>
<dbReference type="OrthoDB" id="6021832at2759"/>
<sequence>MSEIVDCIAYIVQKVCWSLGVCALFIAKRLADLFGLIFNILACLTIVRLPFMMMQFYHMDSMVEWRCVGFVHFLFFLVDIPFILMLLLMVLFTGGLILIPLINEIKAKMNLKDFTSEGAGIYGVRAFELHLIIGKNFFRLICDILCVPLAIVCFFSWRCCIFVKKLRTKDYKWRDFGWRKICIIQFLQLFVDIPCILIGLLVMMTWRAPFLVRNVNECRKNYKKWNQWRFEVFPEFVFFFVDFFCLLLFVLTIITWRLPFLVHKLYHTEKKQWKVRKVIVEQFLLIFVDIPCILCAIIVFITLWRVPNFLRNWKSDQWKIRKNCVCQMGMLFIDFVCILLCLVVMVTLWRLYPLICDVKKYYSRTQEERSWKIRKSICKNVAFLLIDIPAIFLCLVIFVTILRFPKLLSKLIQSGNFFLEFAITVYFEAAMLVVDIFFVLLFVALMCVRPIQSWVHLLEDEEHKKNRLLRHYMQWVPDILEKRFQNRRELEGIFSTCLKNRSSEAELWNNLHTVNRDYLEELEWIRNKVRKYELDGEFGHLIDMIKWWEEKRVNKLLRLYRCERNFLLHPNLSTHNNNLAKFRNEMLRYESHVTEQYRTVEKYTIPKVPLWGEECGLKTRSREETQQTLIKCLPSGRFVLLVLTLLNVALIYRGPALLKNLCRRWYDRRNIVFSSCKEYFYDLLTVCRIVLVLIFLYRAPFLITDITIDIVFKHSWRAVRETVKRYPAMILEDLVQLVRFFFSWESVRFVFTALLFGLLMPADLFLTITKFLISKDCAYFVTAVLYVIFVAFPFLIPFYISQRIDSDTLTVVIGAFAVILLMVLVIMVIILLKYRNPPNRHVYSQADALVIEPTPYDYVRFNWTNIHVIVFEIVELLQLLALVFVVSDLPMPGAGILKTASQYLLLNFASFNVKLWLTFFIFVVWFFCCGAPVILESVLEHLPKGSCAKHMGWTLFLSLFANTLFVTVVESFLTFVACKTNDCPKLNSTVNANTSSRSYCLPVVLIEEPSMECWEGSHKAIAFLGLLGLVWYSSTAIVFGTKYGDVEHPGQDLKFSPAYNIFINFVKALMVGVVVLAAEHHMIVLSLLLVANLGAIIFTLTFKRIFKFQLSNSFVLYIWRAVTFICAACAAGAALVAKIRNDPDSLLPLVIFLGGCLLVVLVALLVSIFLRNRRRTPVEEQRRTFRQKLLSLEAKLVQENYMINSWTKGRSQWRRLVKNVYEAQKADRSVSPSVYSHLQVPAPPLPPPPPEEGQIAEAQPSTSAPLPRPPAYDDLFPNIMGPYGVPPVPPPPYTEAVTDNVVIDEGIDDPIPPPLPPVTKDESTDGSQSSSDNSVVITLKDAALNSEAERRQFIGSAMPAPPYYMDDHMDTRYAQRQDSDDWKLWDITSMECNGTNLLLVLEGYIHYSAFSFSFVLQLPLWRSAVRECNWTGLLHCLTVLEGSLTGKFNTPTRVDISQANLNVPIFELQPDIYTEEPPFYEPEPRDPEVIRAQSDGERTRALADVKNVGEFGEQWAELLDKLLPTKPIIRKWVWIEEEGVFHVHLRRPIQGTITEVGPNGVKMARGASISLPKHIQGTLSDTQITFDKGYEPKGKKGPVSVAVSELGLKKVEEKLYVTAQGKKLRYDKALDSMKTLTWK</sequence>
<evidence type="ECO:0000256" key="1">
    <source>
        <dbReference type="SAM" id="MobiDB-lite"/>
    </source>
</evidence>
<comment type="caution">
    <text evidence="3">The sequence shown here is derived from an EMBL/GenBank/DDBJ whole genome shotgun (WGS) entry which is preliminary data.</text>
</comment>
<feature type="transmembrane region" description="Helical" evidence="2">
    <location>
        <begin position="7"/>
        <end position="27"/>
    </location>
</feature>
<feature type="transmembrane region" description="Helical" evidence="2">
    <location>
        <begin position="381"/>
        <end position="405"/>
    </location>
</feature>
<feature type="transmembrane region" description="Helical" evidence="2">
    <location>
        <begin position="1059"/>
        <end position="1077"/>
    </location>
</feature>
<feature type="compositionally biased region" description="Low complexity" evidence="1">
    <location>
        <begin position="1325"/>
        <end position="1334"/>
    </location>
</feature>
<feature type="transmembrane region" description="Helical" evidence="2">
    <location>
        <begin position="283"/>
        <end position="307"/>
    </location>
</feature>
<evidence type="ECO:0000313" key="3">
    <source>
        <dbReference type="EMBL" id="RMX42279.1"/>
    </source>
</evidence>
<feature type="transmembrane region" description="Helical" evidence="2">
    <location>
        <begin position="812"/>
        <end position="832"/>
    </location>
</feature>
<feature type="compositionally biased region" description="Pro residues" evidence="1">
    <location>
        <begin position="1241"/>
        <end position="1251"/>
    </location>
</feature>
<reference evidence="3 4" key="1">
    <citation type="journal article" date="2018" name="Sci. Rep.">
        <title>Comparative analysis of the Pocillopora damicornis genome highlights role of immune system in coral evolution.</title>
        <authorList>
            <person name="Cunning R."/>
            <person name="Bay R.A."/>
            <person name="Gillette P."/>
            <person name="Baker A.C."/>
            <person name="Traylor-Knowles N."/>
        </authorList>
    </citation>
    <scope>NUCLEOTIDE SEQUENCE [LARGE SCALE GENOMIC DNA]</scope>
    <source>
        <strain evidence="3">RSMAS</strain>
        <tissue evidence="3">Whole animal</tissue>
    </source>
</reference>
<evidence type="ECO:0000313" key="4">
    <source>
        <dbReference type="Proteomes" id="UP000275408"/>
    </source>
</evidence>
<name>A0A3M6TLL7_POCDA</name>
<feature type="transmembrane region" description="Helical" evidence="2">
    <location>
        <begin position="73"/>
        <end position="102"/>
    </location>
</feature>
<dbReference type="EMBL" id="RCHS01003379">
    <property type="protein sequence ID" value="RMX42279.1"/>
    <property type="molecule type" value="Genomic_DNA"/>
</dbReference>
<feature type="transmembrane region" description="Helical" evidence="2">
    <location>
        <begin position="747"/>
        <end position="766"/>
    </location>
</feature>
<organism evidence="3 4">
    <name type="scientific">Pocillopora damicornis</name>
    <name type="common">Cauliflower coral</name>
    <name type="synonym">Millepora damicornis</name>
    <dbReference type="NCBI Taxonomy" id="46731"/>
    <lineage>
        <taxon>Eukaryota</taxon>
        <taxon>Metazoa</taxon>
        <taxon>Cnidaria</taxon>
        <taxon>Anthozoa</taxon>
        <taxon>Hexacorallia</taxon>
        <taxon>Scleractinia</taxon>
        <taxon>Astrocoeniina</taxon>
        <taxon>Pocilloporidae</taxon>
        <taxon>Pocillopora</taxon>
    </lineage>
</organism>
<feature type="transmembrane region" description="Helical" evidence="2">
    <location>
        <begin position="181"/>
        <end position="206"/>
    </location>
</feature>
<feature type="transmembrane region" description="Helical" evidence="2">
    <location>
        <begin position="137"/>
        <end position="160"/>
    </location>
</feature>
<feature type="transmembrane region" description="Helical" evidence="2">
    <location>
        <begin position="1114"/>
        <end position="1137"/>
    </location>
</feature>
<dbReference type="STRING" id="46731.A0A3M6TLL7"/>
<feature type="region of interest" description="Disordered" evidence="1">
    <location>
        <begin position="1232"/>
        <end position="1278"/>
    </location>
</feature>
<feature type="transmembrane region" description="Helical" evidence="2">
    <location>
        <begin position="425"/>
        <end position="448"/>
    </location>
</feature>
<gene>
    <name evidence="3" type="ORF">pdam_00009869</name>
</gene>
<feature type="transmembrane region" description="Helical" evidence="2">
    <location>
        <begin position="679"/>
        <end position="697"/>
    </location>
</feature>
<keyword evidence="2" id="KW-1133">Transmembrane helix</keyword>
<feature type="region of interest" description="Disordered" evidence="1">
    <location>
        <begin position="1304"/>
        <end position="1336"/>
    </location>
</feature>
<protein>
    <submittedName>
        <fullName evidence="3">Uncharacterized protein</fullName>
    </submittedName>
</protein>
<feature type="transmembrane region" description="Helical" evidence="2">
    <location>
        <begin position="1149"/>
        <end position="1170"/>
    </location>
</feature>